<reference evidence="2" key="1">
    <citation type="thesis" date="2020" institute="ProQuest LLC" country="789 East Eisenhower Parkway, Ann Arbor, MI, USA">
        <title>Comparative Genomics and Chromosome Evolution.</title>
        <authorList>
            <person name="Mudd A.B."/>
        </authorList>
    </citation>
    <scope>NUCLEOTIDE SEQUENCE</scope>
    <source>
        <strain evidence="2">HN-11 Male</strain>
        <tissue evidence="2">Kidney and liver</tissue>
    </source>
</reference>
<accession>A0A8J6BPP2</accession>
<proteinExistence type="predicted"/>
<feature type="region of interest" description="Disordered" evidence="1">
    <location>
        <begin position="1"/>
        <end position="48"/>
    </location>
</feature>
<evidence type="ECO:0000313" key="3">
    <source>
        <dbReference type="Proteomes" id="UP000770717"/>
    </source>
</evidence>
<dbReference type="Proteomes" id="UP000770717">
    <property type="component" value="Unassembled WGS sequence"/>
</dbReference>
<organism evidence="2 3">
    <name type="scientific">Eleutherodactylus coqui</name>
    <name type="common">Puerto Rican coqui</name>
    <dbReference type="NCBI Taxonomy" id="57060"/>
    <lineage>
        <taxon>Eukaryota</taxon>
        <taxon>Metazoa</taxon>
        <taxon>Chordata</taxon>
        <taxon>Craniata</taxon>
        <taxon>Vertebrata</taxon>
        <taxon>Euteleostomi</taxon>
        <taxon>Amphibia</taxon>
        <taxon>Batrachia</taxon>
        <taxon>Anura</taxon>
        <taxon>Neobatrachia</taxon>
        <taxon>Hyloidea</taxon>
        <taxon>Eleutherodactylidae</taxon>
        <taxon>Eleutherodactylinae</taxon>
        <taxon>Eleutherodactylus</taxon>
        <taxon>Eleutherodactylus</taxon>
    </lineage>
</organism>
<dbReference type="AlphaFoldDB" id="A0A8J6BPP2"/>
<sequence length="48" mass="5102">MGACGEGAALDWKGLKDADQGTMENSSVHGSSTHRPSNEVPRCLLSWN</sequence>
<name>A0A8J6BPP2_ELECQ</name>
<evidence type="ECO:0000313" key="2">
    <source>
        <dbReference type="EMBL" id="KAG9464803.1"/>
    </source>
</evidence>
<dbReference type="EMBL" id="WNTK01003871">
    <property type="protein sequence ID" value="KAG9464803.1"/>
    <property type="molecule type" value="Genomic_DNA"/>
</dbReference>
<feature type="compositionally biased region" description="Polar residues" evidence="1">
    <location>
        <begin position="22"/>
        <end position="35"/>
    </location>
</feature>
<comment type="caution">
    <text evidence="2">The sequence shown here is derived from an EMBL/GenBank/DDBJ whole genome shotgun (WGS) entry which is preliminary data.</text>
</comment>
<keyword evidence="3" id="KW-1185">Reference proteome</keyword>
<gene>
    <name evidence="2" type="ORF">GDO78_019362</name>
</gene>
<protein>
    <submittedName>
        <fullName evidence="2">Uncharacterized protein</fullName>
    </submittedName>
</protein>
<evidence type="ECO:0000256" key="1">
    <source>
        <dbReference type="SAM" id="MobiDB-lite"/>
    </source>
</evidence>